<organism evidence="2 3">
    <name type="scientific">Nocardiopsis alba</name>
    <dbReference type="NCBI Taxonomy" id="53437"/>
    <lineage>
        <taxon>Bacteria</taxon>
        <taxon>Bacillati</taxon>
        <taxon>Actinomycetota</taxon>
        <taxon>Actinomycetes</taxon>
        <taxon>Streptosporangiales</taxon>
        <taxon>Nocardiopsidaceae</taxon>
        <taxon>Nocardiopsis</taxon>
    </lineage>
</organism>
<proteinExistence type="predicted"/>
<reference evidence="2 3" key="1">
    <citation type="submission" date="2024-01" db="EMBL/GenBank/DDBJ databases">
        <title>Genome mining of biosynthetic gene clusters to explore secondary metabolites of Streptomyces sp.</title>
        <authorList>
            <person name="Baig A."/>
            <person name="Ajitkumar Shintre N."/>
            <person name="Kumar H."/>
            <person name="Anbarasu A."/>
            <person name="Ramaiah S."/>
        </authorList>
    </citation>
    <scope>NUCLEOTIDE SEQUENCE [LARGE SCALE GENOMIC DNA]</scope>
    <source>
        <strain evidence="2 3">A01</strain>
    </source>
</reference>
<evidence type="ECO:0008006" key="4">
    <source>
        <dbReference type="Google" id="ProtNLM"/>
    </source>
</evidence>
<feature type="region of interest" description="Disordered" evidence="1">
    <location>
        <begin position="264"/>
        <end position="284"/>
    </location>
</feature>
<dbReference type="EMBL" id="JAYMRS010000017">
    <property type="protein sequence ID" value="MFB8771005.1"/>
    <property type="molecule type" value="Genomic_DNA"/>
</dbReference>
<accession>A0ABV5E2D5</accession>
<dbReference type="Gene3D" id="1.25.40.10">
    <property type="entry name" value="Tetratricopeptide repeat domain"/>
    <property type="match status" value="1"/>
</dbReference>
<comment type="caution">
    <text evidence="2">The sequence shown here is derived from an EMBL/GenBank/DDBJ whole genome shotgun (WGS) entry which is preliminary data.</text>
</comment>
<protein>
    <recommendedName>
        <fullName evidence="4">Tetratricopeptide repeat protein</fullName>
    </recommendedName>
</protein>
<evidence type="ECO:0000313" key="3">
    <source>
        <dbReference type="Proteomes" id="UP001585053"/>
    </source>
</evidence>
<feature type="compositionally biased region" description="Basic and acidic residues" evidence="1">
    <location>
        <begin position="220"/>
        <end position="231"/>
    </location>
</feature>
<sequence length="284" mass="30167">MCDTALARAEVLASVLYSDHDHDESVKLARTLEREHGEDPWSHYVLGMALGIRYVAEGDRADLDGGLEHLREAIRLGGSEDPDAATFRQQLAGALGVRWSRALMEDPGTDPAELAEALDVAREGLAMTDAHSPHLPDRLTQVAELLAQGAAGPEGLTEAVELIEGALSEAHPDDPRLSRFQHSHARILSLAAARPGADPALAEAAETSALKAGDLAPAYDPERPDVPDPKRRLNTAPPLCPEANIGECSTTPALRPPFAAAVGHRGADRASGAPWKGALVERNR</sequence>
<dbReference type="RefSeq" id="WP_376737889.1">
    <property type="nucleotide sequence ID" value="NZ_JAYMRS010000017.1"/>
</dbReference>
<evidence type="ECO:0000256" key="1">
    <source>
        <dbReference type="SAM" id="MobiDB-lite"/>
    </source>
</evidence>
<evidence type="ECO:0000313" key="2">
    <source>
        <dbReference type="EMBL" id="MFB8771005.1"/>
    </source>
</evidence>
<name>A0ABV5E2D5_9ACTN</name>
<dbReference type="InterPro" id="IPR011990">
    <property type="entry name" value="TPR-like_helical_dom_sf"/>
</dbReference>
<keyword evidence="3" id="KW-1185">Reference proteome</keyword>
<dbReference type="Proteomes" id="UP001585053">
    <property type="component" value="Unassembled WGS sequence"/>
</dbReference>
<feature type="region of interest" description="Disordered" evidence="1">
    <location>
        <begin position="212"/>
        <end position="238"/>
    </location>
</feature>
<gene>
    <name evidence="2" type="ORF">VSQ78_25165</name>
</gene>